<protein>
    <submittedName>
        <fullName evidence="1">Uncharacterized protein</fullName>
    </submittedName>
</protein>
<dbReference type="OrthoDB" id="6717268at2"/>
<accession>A0A1K1QNY3</accession>
<dbReference type="AlphaFoldDB" id="A0A1K1QNY3"/>
<evidence type="ECO:0000313" key="2">
    <source>
        <dbReference type="Proteomes" id="UP000183257"/>
    </source>
</evidence>
<dbReference type="Proteomes" id="UP000183257">
    <property type="component" value="Unassembled WGS sequence"/>
</dbReference>
<organism evidence="1 2">
    <name type="scientific">Cellulophaga fucicola</name>
    <dbReference type="NCBI Taxonomy" id="76595"/>
    <lineage>
        <taxon>Bacteria</taxon>
        <taxon>Pseudomonadati</taxon>
        <taxon>Bacteroidota</taxon>
        <taxon>Flavobacteriia</taxon>
        <taxon>Flavobacteriales</taxon>
        <taxon>Flavobacteriaceae</taxon>
        <taxon>Cellulophaga</taxon>
    </lineage>
</organism>
<keyword evidence="2" id="KW-1185">Reference proteome</keyword>
<proteinExistence type="predicted"/>
<name>A0A1K1QNY3_9FLAO</name>
<sequence>MRKLLIVVLITIFYSCSFNNKKTTTQREIVYDTIKVINTEIVYDTITIAERVIDSTNIVRILNVDSKNKNNPDEIPQDYFESDSLIRLKYNFNYEINSKLKTVSLEDDFNGDGYLDIIYSIKHIETKKKGWLIIHGNTNEAFIISAGKGIKNRGTICSDNSVESWNINKEKINKPGLEEYSGNGENGELILETSSIFLRTACGCGLIYWDGEQYAYFNQCA</sequence>
<dbReference type="RefSeq" id="WP_072304457.1">
    <property type="nucleotide sequence ID" value="NZ_FPIY01000004.1"/>
</dbReference>
<reference evidence="2" key="1">
    <citation type="submission" date="2016-11" db="EMBL/GenBank/DDBJ databases">
        <authorList>
            <person name="Varghese N."/>
            <person name="Submissions S."/>
        </authorList>
    </citation>
    <scope>NUCLEOTIDE SEQUENCE [LARGE SCALE GENOMIC DNA]</scope>
    <source>
        <strain evidence="2">DSM 24786</strain>
    </source>
</reference>
<dbReference type="PROSITE" id="PS51257">
    <property type="entry name" value="PROKAR_LIPOPROTEIN"/>
    <property type="match status" value="1"/>
</dbReference>
<evidence type="ECO:0000313" key="1">
    <source>
        <dbReference type="EMBL" id="SFW61469.1"/>
    </source>
</evidence>
<gene>
    <name evidence="1" type="ORF">SAMN05660313_02834</name>
</gene>
<dbReference type="EMBL" id="FPIY01000004">
    <property type="protein sequence ID" value="SFW61469.1"/>
    <property type="molecule type" value="Genomic_DNA"/>
</dbReference>